<dbReference type="AlphaFoldDB" id="A0A497EQP8"/>
<evidence type="ECO:0000313" key="4">
    <source>
        <dbReference type="Proteomes" id="UP000278475"/>
    </source>
</evidence>
<dbReference type="Pfam" id="PF00501">
    <property type="entry name" value="AMP-binding"/>
    <property type="match status" value="1"/>
</dbReference>
<comment type="caution">
    <text evidence="3">The sequence shown here is derived from an EMBL/GenBank/DDBJ whole genome shotgun (WGS) entry which is preliminary data.</text>
</comment>
<dbReference type="PANTHER" id="PTHR43845:SF1">
    <property type="entry name" value="BLR5969 PROTEIN"/>
    <property type="match status" value="1"/>
</dbReference>
<dbReference type="InterPro" id="IPR045851">
    <property type="entry name" value="AMP-bd_C_sf"/>
</dbReference>
<keyword evidence="3" id="KW-0436">Ligase</keyword>
<dbReference type="InterPro" id="IPR028154">
    <property type="entry name" value="AMP-dep_Lig_C"/>
</dbReference>
<dbReference type="Gene3D" id="3.40.50.12780">
    <property type="entry name" value="N-terminal domain of ligase-like"/>
    <property type="match status" value="1"/>
</dbReference>
<proteinExistence type="predicted"/>
<dbReference type="EMBL" id="QMQV01000035">
    <property type="protein sequence ID" value="RLE49436.1"/>
    <property type="molecule type" value="Genomic_DNA"/>
</dbReference>
<dbReference type="Pfam" id="PF14535">
    <property type="entry name" value="AMP-binding_C_2"/>
    <property type="match status" value="1"/>
</dbReference>
<organism evidence="3 4">
    <name type="scientific">Thermoproteota archaeon</name>
    <dbReference type="NCBI Taxonomy" id="2056631"/>
    <lineage>
        <taxon>Archaea</taxon>
        <taxon>Thermoproteota</taxon>
    </lineage>
</organism>
<name>A0A497EQP8_9CREN</name>
<protein>
    <submittedName>
        <fullName evidence="3">Phenylacetate--CoA ligase</fullName>
    </submittedName>
</protein>
<dbReference type="InterPro" id="IPR042099">
    <property type="entry name" value="ANL_N_sf"/>
</dbReference>
<dbReference type="CDD" id="cd05913">
    <property type="entry name" value="PaaK"/>
    <property type="match status" value="1"/>
</dbReference>
<dbReference type="GO" id="GO:0010124">
    <property type="term" value="P:phenylacetate catabolic process"/>
    <property type="evidence" value="ECO:0007669"/>
    <property type="project" value="InterPro"/>
</dbReference>
<evidence type="ECO:0000259" key="1">
    <source>
        <dbReference type="Pfam" id="PF00501"/>
    </source>
</evidence>
<feature type="domain" description="AMP-dependent ligase C-terminal" evidence="2">
    <location>
        <begin position="281"/>
        <end position="373"/>
    </location>
</feature>
<reference evidence="3 4" key="1">
    <citation type="submission" date="2018-06" db="EMBL/GenBank/DDBJ databases">
        <title>Extensive metabolic versatility and redundancy in microbially diverse, dynamic hydrothermal sediments.</title>
        <authorList>
            <person name="Dombrowski N."/>
            <person name="Teske A."/>
            <person name="Baker B.J."/>
        </authorList>
    </citation>
    <scope>NUCLEOTIDE SEQUENCE [LARGE SCALE GENOMIC DNA]</scope>
    <source>
        <strain evidence="3">B66_G16</strain>
    </source>
</reference>
<evidence type="ECO:0000313" key="3">
    <source>
        <dbReference type="EMBL" id="RLE49436.1"/>
    </source>
</evidence>
<dbReference type="GO" id="GO:0047475">
    <property type="term" value="F:phenylacetate-CoA ligase activity"/>
    <property type="evidence" value="ECO:0007669"/>
    <property type="project" value="InterPro"/>
</dbReference>
<dbReference type="InterPro" id="IPR011880">
    <property type="entry name" value="PA_CoA_ligase"/>
</dbReference>
<dbReference type="Proteomes" id="UP000278475">
    <property type="component" value="Unassembled WGS sequence"/>
</dbReference>
<dbReference type="PANTHER" id="PTHR43845">
    <property type="entry name" value="BLR5969 PROTEIN"/>
    <property type="match status" value="1"/>
</dbReference>
<feature type="domain" description="AMP-dependent synthetase/ligase" evidence="1">
    <location>
        <begin position="34"/>
        <end position="230"/>
    </location>
</feature>
<sequence length="377" mass="41699">MKSLSKLPFTTKADLIQCHPFGSLAVPLSEVVRIHTSSGTTQKPIASFYTLNDLEEWSNLVARNLAAIGARKGDIFINTSSQGLFTGGLGYIQGAQKLGLTVIPLGSASPEKQLEYMKDFGVTVFHAIPSFALRIAEVAKQTGILDQLRLRLAILGAEPWTEAMRSKIEDSLGIEAFNNYGLAEVCGPGVAVECRAKSGLHVWEDHFIVEVVDPKTGENLDVEEEGELVITPLSREAMPLIRYRTGDIAKILDVRGCDCGRTHIKISWIKGRIDDMIKVRGIGLYPSAVEEVIATKKACTGHYLIVLRGLDELVLQVEVDDEVLKNGEAMFRLKNKIEEELKRTTMLRFDVQLLPSGSLPRSDGKAKRVVDERRWRT</sequence>
<dbReference type="SUPFAM" id="SSF56801">
    <property type="entry name" value="Acetyl-CoA synthetase-like"/>
    <property type="match status" value="1"/>
</dbReference>
<dbReference type="Gene3D" id="3.30.300.30">
    <property type="match status" value="1"/>
</dbReference>
<gene>
    <name evidence="3" type="ORF">DRJ31_04895</name>
</gene>
<evidence type="ECO:0000259" key="2">
    <source>
        <dbReference type="Pfam" id="PF14535"/>
    </source>
</evidence>
<accession>A0A497EQP8</accession>
<dbReference type="InterPro" id="IPR000873">
    <property type="entry name" value="AMP-dep_synth/lig_dom"/>
</dbReference>